<feature type="transmembrane region" description="Helical" evidence="1">
    <location>
        <begin position="12"/>
        <end position="38"/>
    </location>
</feature>
<keyword evidence="3" id="KW-1185">Reference proteome</keyword>
<dbReference type="Proteomes" id="UP000237271">
    <property type="component" value="Unassembled WGS sequence"/>
</dbReference>
<organism evidence="2 3">
    <name type="scientific">Phytophthora palmivora</name>
    <dbReference type="NCBI Taxonomy" id="4796"/>
    <lineage>
        <taxon>Eukaryota</taxon>
        <taxon>Sar</taxon>
        <taxon>Stramenopiles</taxon>
        <taxon>Oomycota</taxon>
        <taxon>Peronosporomycetes</taxon>
        <taxon>Peronosporales</taxon>
        <taxon>Peronosporaceae</taxon>
        <taxon>Phytophthora</taxon>
    </lineage>
</organism>
<evidence type="ECO:0000313" key="3">
    <source>
        <dbReference type="Proteomes" id="UP000237271"/>
    </source>
</evidence>
<evidence type="ECO:0000256" key="1">
    <source>
        <dbReference type="SAM" id="Phobius"/>
    </source>
</evidence>
<keyword evidence="1" id="KW-1133">Transmembrane helix</keyword>
<comment type="caution">
    <text evidence="2">The sequence shown here is derived from an EMBL/GenBank/DDBJ whole genome shotgun (WGS) entry which is preliminary data.</text>
</comment>
<keyword evidence="1" id="KW-0812">Transmembrane</keyword>
<protein>
    <submittedName>
        <fullName evidence="2">Uncharacterized protein</fullName>
    </submittedName>
</protein>
<evidence type="ECO:0000313" key="2">
    <source>
        <dbReference type="EMBL" id="POM70088.1"/>
    </source>
</evidence>
<dbReference type="OrthoDB" id="162995at2759"/>
<dbReference type="EMBL" id="NCKW01007458">
    <property type="protein sequence ID" value="POM70088.1"/>
    <property type="molecule type" value="Genomic_DNA"/>
</dbReference>
<proteinExistence type="predicted"/>
<reference evidence="2 3" key="1">
    <citation type="journal article" date="2017" name="Genome Biol. Evol.">
        <title>Phytophthora megakarya and P. palmivora, closely related causal agents of cacao black pod rot, underwent increases in genome sizes and gene numbers by different mechanisms.</title>
        <authorList>
            <person name="Ali S.S."/>
            <person name="Shao J."/>
            <person name="Lary D.J."/>
            <person name="Kronmiller B."/>
            <person name="Shen D."/>
            <person name="Strem M.D."/>
            <person name="Amoako-Attah I."/>
            <person name="Akrofi A.Y."/>
            <person name="Begoude B.A."/>
            <person name="Ten Hoopen G.M."/>
            <person name="Coulibaly K."/>
            <person name="Kebe B.I."/>
            <person name="Melnick R.L."/>
            <person name="Guiltinan M.J."/>
            <person name="Tyler B.M."/>
            <person name="Meinhardt L.W."/>
            <person name="Bailey B.A."/>
        </authorList>
    </citation>
    <scope>NUCLEOTIDE SEQUENCE [LARGE SCALE GENOMIC DNA]</scope>
    <source>
        <strain evidence="3">sbr112.9</strain>
    </source>
</reference>
<dbReference type="AlphaFoldDB" id="A0A2P4XX06"/>
<sequence>MNGDMERKKIKYSIPLSSAIATFIGIAIVIGFSFIVIVTPIDRIMTSRETNFAARYTDVLTKEDYPTEVHNCDLRVPGGELFPMEDCTIESITLHSLADESEKVYL</sequence>
<keyword evidence="1" id="KW-0472">Membrane</keyword>
<accession>A0A2P4XX06</accession>
<gene>
    <name evidence="2" type="ORF">PHPALM_13537</name>
</gene>
<name>A0A2P4XX06_9STRA</name>